<evidence type="ECO:0000313" key="2">
    <source>
        <dbReference type="Proteomes" id="UP001432251"/>
    </source>
</evidence>
<reference evidence="1" key="1">
    <citation type="journal article" date="2025" name="Int. J. Syst. Evol. Microbiol.">
        <title>Streptomyces citrinus sp. nov., with yellow diffusible pigment.</title>
        <authorList>
            <person name="He Y."/>
            <person name="Yang E."/>
            <person name="Xu J."/>
            <person name="Sun Y."/>
            <person name="Sun L."/>
        </authorList>
    </citation>
    <scope>NUCLEOTIDE SEQUENCE</scope>
    <source>
        <strain evidence="1">Q6</strain>
    </source>
</reference>
<sequence length="201" mass="21866">MPTLPAVSSDDSRVEVESLTIDERQILQADIDATLAETASGGEQISANEIAWNGGEVVVTLPLPGQVAAPTASEDALLLDGVSAAEVSEVQAEAAGWNGCPAGANDNRWYCFYQFAGFEGRRVQWNHAHCSSGIKMADYGFDNRTTGIINTTKNIDFWGMNLTAYHDWFTGNALRVPPYTKISQLDSFHDNKISSFTACRR</sequence>
<proteinExistence type="predicted"/>
<organism evidence="1 2">
    <name type="scientific">Streptomyces citrinus</name>
    <dbReference type="NCBI Taxonomy" id="3118173"/>
    <lineage>
        <taxon>Bacteria</taxon>
        <taxon>Bacillati</taxon>
        <taxon>Actinomycetota</taxon>
        <taxon>Actinomycetes</taxon>
        <taxon>Kitasatosporales</taxon>
        <taxon>Streptomycetaceae</taxon>
        <taxon>Streptomyces</taxon>
    </lineage>
</organism>
<evidence type="ECO:0000313" key="1">
    <source>
        <dbReference type="EMBL" id="WWQ62032.1"/>
    </source>
</evidence>
<dbReference type="Proteomes" id="UP001432251">
    <property type="component" value="Chromosome"/>
</dbReference>
<accession>A0ACD5A4I0</accession>
<gene>
    <name evidence="1" type="ORF">V2W30_00705</name>
</gene>
<protein>
    <submittedName>
        <fullName evidence="1">Uncharacterized protein</fullName>
    </submittedName>
</protein>
<name>A0ACD5A4I0_9ACTN</name>
<keyword evidence="2" id="KW-1185">Reference proteome</keyword>
<dbReference type="EMBL" id="CP146022">
    <property type="protein sequence ID" value="WWQ62032.1"/>
    <property type="molecule type" value="Genomic_DNA"/>
</dbReference>